<dbReference type="AlphaFoldDB" id="A0A1N6H8S8"/>
<dbReference type="Proteomes" id="UP000184758">
    <property type="component" value="Unassembled WGS sequence"/>
</dbReference>
<evidence type="ECO:0000313" key="3">
    <source>
        <dbReference type="EMBL" id="SIO16172.1"/>
    </source>
</evidence>
<gene>
    <name evidence="3" type="ORF">SAMN05878443_1695</name>
</gene>
<evidence type="ECO:0008006" key="5">
    <source>
        <dbReference type="Google" id="ProtNLM"/>
    </source>
</evidence>
<feature type="transmembrane region" description="Helical" evidence="2">
    <location>
        <begin position="6"/>
        <end position="26"/>
    </location>
</feature>
<dbReference type="RefSeq" id="WP_034548801.1">
    <property type="nucleotide sequence ID" value="NZ_FSRN01000001.1"/>
</dbReference>
<dbReference type="eggNOG" id="COG1559">
    <property type="taxonomic scope" value="Bacteria"/>
</dbReference>
<name>A0A1N6H8S8_9LACT</name>
<dbReference type="Gene3D" id="3.30.1490.480">
    <property type="entry name" value="Endolytic murein transglycosylase"/>
    <property type="match status" value="1"/>
</dbReference>
<protein>
    <recommendedName>
        <fullName evidence="5">YceG-like family protein</fullName>
    </recommendedName>
</protein>
<evidence type="ECO:0000313" key="4">
    <source>
        <dbReference type="Proteomes" id="UP000184758"/>
    </source>
</evidence>
<organism evidence="3 4">
    <name type="scientific">Carnobacterium alterfunditum</name>
    <dbReference type="NCBI Taxonomy" id="28230"/>
    <lineage>
        <taxon>Bacteria</taxon>
        <taxon>Bacillati</taxon>
        <taxon>Bacillota</taxon>
        <taxon>Bacilli</taxon>
        <taxon>Lactobacillales</taxon>
        <taxon>Carnobacteriaceae</taxon>
        <taxon>Carnobacterium</taxon>
    </lineage>
</organism>
<keyword evidence="2" id="KW-0812">Transmembrane</keyword>
<sequence length="170" mass="18623">MSKPALRYLALGFLISAIVLVGYRLFLYDPATVASEDKSTEETAVTKEESSYKEKYEALLAETEIADLEKEAVTSEPEIVEETETSEAAENTESKASESSVKEITVIINDGDPSSVASQQLKGQGLIEDALDFDGFLEDNNYAALIRPGSYEVSSDMDYNQLAKVLMDNN</sequence>
<keyword evidence="2" id="KW-0472">Membrane</keyword>
<accession>A0A1N6H8S8</accession>
<evidence type="ECO:0000256" key="2">
    <source>
        <dbReference type="SAM" id="Phobius"/>
    </source>
</evidence>
<keyword evidence="4" id="KW-1185">Reference proteome</keyword>
<dbReference type="STRING" id="28230.SAMN05878443_1695"/>
<feature type="region of interest" description="Disordered" evidence="1">
    <location>
        <begin position="71"/>
        <end position="97"/>
    </location>
</feature>
<feature type="compositionally biased region" description="Acidic residues" evidence="1">
    <location>
        <begin position="78"/>
        <end position="87"/>
    </location>
</feature>
<reference evidence="4" key="1">
    <citation type="submission" date="2016-11" db="EMBL/GenBank/DDBJ databases">
        <authorList>
            <person name="Varghese N."/>
            <person name="Submissions S."/>
        </authorList>
    </citation>
    <scope>NUCLEOTIDE SEQUENCE [LARGE SCALE GENOMIC DNA]</scope>
    <source>
        <strain evidence="4">313</strain>
    </source>
</reference>
<proteinExistence type="predicted"/>
<evidence type="ECO:0000256" key="1">
    <source>
        <dbReference type="SAM" id="MobiDB-lite"/>
    </source>
</evidence>
<dbReference type="EMBL" id="FSRN01000001">
    <property type="protein sequence ID" value="SIO16172.1"/>
    <property type="molecule type" value="Genomic_DNA"/>
</dbReference>
<keyword evidence="2" id="KW-1133">Transmembrane helix</keyword>
<dbReference type="OrthoDB" id="2166962at2"/>